<dbReference type="GO" id="GO:0005634">
    <property type="term" value="C:nucleus"/>
    <property type="evidence" value="ECO:0007669"/>
    <property type="project" value="UniProtKB-SubCell"/>
</dbReference>
<dbReference type="InterPro" id="IPR018957">
    <property type="entry name" value="Znf_C3HC4_RING-type"/>
</dbReference>
<dbReference type="GO" id="GO:0061630">
    <property type="term" value="F:ubiquitin protein ligase activity"/>
    <property type="evidence" value="ECO:0007669"/>
    <property type="project" value="UniProtKB-EC"/>
</dbReference>
<dbReference type="GO" id="GO:0045944">
    <property type="term" value="P:positive regulation of transcription by RNA polymerase II"/>
    <property type="evidence" value="ECO:0007669"/>
    <property type="project" value="TreeGrafter"/>
</dbReference>
<dbReference type="CDD" id="cd16536">
    <property type="entry name" value="RING-HC_RNF10"/>
    <property type="match status" value="1"/>
</dbReference>
<feature type="compositionally biased region" description="Gly residues" evidence="17">
    <location>
        <begin position="94"/>
        <end position="107"/>
    </location>
</feature>
<dbReference type="Pfam" id="PF00097">
    <property type="entry name" value="zf-C3HC4"/>
    <property type="match status" value="1"/>
</dbReference>
<dbReference type="GO" id="GO:0031643">
    <property type="term" value="P:positive regulation of myelination"/>
    <property type="evidence" value="ECO:0007669"/>
    <property type="project" value="TreeGrafter"/>
</dbReference>
<dbReference type="GO" id="GO:0000976">
    <property type="term" value="F:transcription cis-regulatory region binding"/>
    <property type="evidence" value="ECO:0007669"/>
    <property type="project" value="TreeGrafter"/>
</dbReference>
<keyword evidence="13" id="KW-0539">Nucleus</keyword>
<dbReference type="PANTHER" id="PTHR12983:SF9">
    <property type="entry name" value="E3 UBIQUITIN-PROTEIN LIGASE RNF10"/>
    <property type="match status" value="1"/>
</dbReference>
<evidence type="ECO:0000256" key="11">
    <source>
        <dbReference type="ARBA" id="ARBA00022786"/>
    </source>
</evidence>
<dbReference type="Proteomes" id="UP001108240">
    <property type="component" value="Unplaced"/>
</dbReference>
<evidence type="ECO:0000256" key="15">
    <source>
        <dbReference type="ARBA" id="ARBA00035390"/>
    </source>
</evidence>
<keyword evidence="9" id="KW-0479">Metal-binding</keyword>
<dbReference type="InterPro" id="IPR017907">
    <property type="entry name" value="Znf_RING_CS"/>
</dbReference>
<evidence type="ECO:0000256" key="9">
    <source>
        <dbReference type="ARBA" id="ARBA00022723"/>
    </source>
</evidence>
<dbReference type="InterPro" id="IPR001841">
    <property type="entry name" value="Znf_RING"/>
</dbReference>
<evidence type="ECO:0000256" key="17">
    <source>
        <dbReference type="SAM" id="MobiDB-lite"/>
    </source>
</evidence>
<evidence type="ECO:0000256" key="4">
    <source>
        <dbReference type="ARBA" id="ARBA00004906"/>
    </source>
</evidence>
<evidence type="ECO:0000256" key="12">
    <source>
        <dbReference type="ARBA" id="ARBA00022833"/>
    </source>
</evidence>
<dbReference type="SMART" id="SM00184">
    <property type="entry name" value="RING"/>
    <property type="match status" value="1"/>
</dbReference>
<dbReference type="PROSITE" id="PS00518">
    <property type="entry name" value="ZF_RING_1"/>
    <property type="match status" value="1"/>
</dbReference>
<accession>A0A8C1BRA0</accession>
<sequence length="731" mass="81941">MLESSEALSPQFGLNMEKNPNANNSSSTKIPPRSSSTGPTPADSKTKTDGKNNGGSKRYSRKREPTFAKAESYPGPRRSQPHKSKNFDKRPPQRGGGGGQQYGLAGGGRREEVAENRRAEFSPAQFAGPKKISLNHLLNFTFEPRGGHFGSGADGHYCWGRRNKWGHKHKPFNKELFLQANCQFVVIDDQDYQAHFTDPDTLVDWDCVQQVRIYSHEVPSCPICLYPPVAAHITRCGHIYCWPCMLHYLSLSEKSWSKCPICYEAVHSADLKSVVAMETRQYVTGNVITMRLMRREKGSLVALPSCQWVKVEEPIHFGDVHLRAFSKLLLASQEQVLGLLAEERVALQTQLSQEKDDPQACFIQSALLQLQPILQYASAFDDELQKSHEEPVEEMAAQSVPDVAEEMPERAVEDKPLEETPQTSQAAHHGPYYYFYQAEDGQQMFLHPVNVRCLQREYGSLENSPQSITATVVEIDGQTVTEDIRRRHRYLSHLPLTCEFSLCELKLEPPILSKETLDSFADDLEKRKRLRQKKARDEKRREKRIEIEENRKHGKYPEVHIGLENLQHFPAFGSPPQSGSQMQLPEFLLGPPSPLSGSPSSDGVMFPHLSEHSPSLSVASVEEDSHCMSFAQMLKDGKARVDAGPKTTPNKADMFLAPPQADSDGESDASDRVPVPSFQNSFSQAFEQALSQLDHGSQTPAQALPIPDEKGGKKKKKKQKLLFSTSMVHTK</sequence>
<organism evidence="19 20">
    <name type="scientific">Cyprinus carpio carpio</name>
    <dbReference type="NCBI Taxonomy" id="630221"/>
    <lineage>
        <taxon>Eukaryota</taxon>
        <taxon>Metazoa</taxon>
        <taxon>Chordata</taxon>
        <taxon>Craniata</taxon>
        <taxon>Vertebrata</taxon>
        <taxon>Euteleostomi</taxon>
        <taxon>Actinopterygii</taxon>
        <taxon>Neopterygii</taxon>
        <taxon>Teleostei</taxon>
        <taxon>Ostariophysi</taxon>
        <taxon>Cypriniformes</taxon>
        <taxon>Cyprinidae</taxon>
        <taxon>Cyprininae</taxon>
        <taxon>Cyprinus</taxon>
    </lineage>
</organism>
<evidence type="ECO:0000256" key="3">
    <source>
        <dbReference type="ARBA" id="ARBA00004496"/>
    </source>
</evidence>
<evidence type="ECO:0000256" key="6">
    <source>
        <dbReference type="ARBA" id="ARBA00012483"/>
    </source>
</evidence>
<evidence type="ECO:0000256" key="7">
    <source>
        <dbReference type="ARBA" id="ARBA00022490"/>
    </source>
</evidence>
<dbReference type="SUPFAM" id="SSF57850">
    <property type="entry name" value="RING/U-box"/>
    <property type="match status" value="1"/>
</dbReference>
<dbReference type="GeneTree" id="ENSGT00390000001731"/>
<keyword evidence="10 16" id="KW-0863">Zinc-finger</keyword>
<feature type="compositionally biased region" description="Basic and acidic residues" evidence="17">
    <location>
        <begin position="407"/>
        <end position="418"/>
    </location>
</feature>
<evidence type="ECO:0000313" key="19">
    <source>
        <dbReference type="Ensembl" id="ENSCCRP00000037385.2"/>
    </source>
</evidence>
<evidence type="ECO:0000256" key="14">
    <source>
        <dbReference type="ARBA" id="ARBA00035131"/>
    </source>
</evidence>
<comment type="similarity">
    <text evidence="5">Belongs to the RNF10 family.</text>
</comment>
<keyword evidence="20" id="KW-1185">Reference proteome</keyword>
<dbReference type="InterPro" id="IPR039739">
    <property type="entry name" value="MAG2/RNF10"/>
</dbReference>
<dbReference type="PANTHER" id="PTHR12983">
    <property type="entry name" value="RING FINGER 10 FAMILY MEMBER"/>
    <property type="match status" value="1"/>
</dbReference>
<dbReference type="GO" id="GO:0005737">
    <property type="term" value="C:cytoplasm"/>
    <property type="evidence" value="ECO:0007669"/>
    <property type="project" value="UniProtKB-SubCell"/>
</dbReference>
<feature type="domain" description="RING-type" evidence="18">
    <location>
        <begin position="221"/>
        <end position="262"/>
    </location>
</feature>
<keyword evidence="12" id="KW-0862">Zinc</keyword>
<feature type="compositionally biased region" description="Low complexity" evidence="17">
    <location>
        <begin position="25"/>
        <end position="37"/>
    </location>
</feature>
<evidence type="ECO:0000256" key="8">
    <source>
        <dbReference type="ARBA" id="ARBA00022679"/>
    </source>
</evidence>
<evidence type="ECO:0000256" key="1">
    <source>
        <dbReference type="ARBA" id="ARBA00000900"/>
    </source>
</evidence>
<dbReference type="AlphaFoldDB" id="A0A8C1BRA0"/>
<dbReference type="EC" id="2.3.2.27" evidence="6"/>
<dbReference type="GO" id="GO:0008270">
    <property type="term" value="F:zinc ion binding"/>
    <property type="evidence" value="ECO:0007669"/>
    <property type="project" value="UniProtKB-KW"/>
</dbReference>
<evidence type="ECO:0000259" key="18">
    <source>
        <dbReference type="PROSITE" id="PS50089"/>
    </source>
</evidence>
<comment type="pathway">
    <text evidence="4">Protein modification; protein ubiquitination.</text>
</comment>
<dbReference type="PROSITE" id="PS50089">
    <property type="entry name" value="ZF_RING_2"/>
    <property type="match status" value="1"/>
</dbReference>
<feature type="compositionally biased region" description="Polar residues" evidence="17">
    <location>
        <begin position="677"/>
        <end position="701"/>
    </location>
</feature>
<dbReference type="InterPro" id="IPR013083">
    <property type="entry name" value="Znf_RING/FYVE/PHD"/>
</dbReference>
<protein>
    <recommendedName>
        <fullName evidence="14">E3 ubiquitin-protein ligase RNF10</fullName>
        <ecNumber evidence="6">2.3.2.27</ecNumber>
    </recommendedName>
    <alternativeName>
        <fullName evidence="15">RING finger protein 10</fullName>
    </alternativeName>
</protein>
<name>A0A8C1BRA0_CYPCA</name>
<proteinExistence type="inferred from homology"/>
<evidence type="ECO:0000256" key="13">
    <source>
        <dbReference type="ARBA" id="ARBA00023242"/>
    </source>
</evidence>
<dbReference type="Gene3D" id="3.30.40.10">
    <property type="entry name" value="Zinc/RING finger domain, C3HC4 (zinc finger)"/>
    <property type="match status" value="1"/>
</dbReference>
<evidence type="ECO:0000256" key="16">
    <source>
        <dbReference type="PROSITE-ProRule" id="PRU00175"/>
    </source>
</evidence>
<keyword evidence="7" id="KW-0963">Cytoplasm</keyword>
<feature type="compositionally biased region" description="Polar residues" evidence="17">
    <location>
        <begin position="722"/>
        <end position="731"/>
    </location>
</feature>
<comment type="subcellular location">
    <subcellularLocation>
        <location evidence="3">Cytoplasm</location>
    </subcellularLocation>
    <subcellularLocation>
        <location evidence="2">Nucleus</location>
    </subcellularLocation>
</comment>
<feature type="compositionally biased region" description="Basic and acidic residues" evidence="17">
    <location>
        <begin position="108"/>
        <end position="120"/>
    </location>
</feature>
<reference evidence="19" key="2">
    <citation type="submission" date="2025-09" db="UniProtKB">
        <authorList>
            <consortium name="Ensembl"/>
        </authorList>
    </citation>
    <scope>IDENTIFICATION</scope>
</reference>
<comment type="catalytic activity">
    <reaction evidence="1">
        <text>S-ubiquitinyl-[E2 ubiquitin-conjugating enzyme]-L-cysteine + [acceptor protein]-L-lysine = [E2 ubiquitin-conjugating enzyme]-L-cysteine + N(6)-ubiquitinyl-[acceptor protein]-L-lysine.</text>
        <dbReference type="EC" id="2.3.2.27"/>
    </reaction>
</comment>
<keyword evidence="11" id="KW-0833">Ubl conjugation pathway</keyword>
<keyword evidence="8" id="KW-0808">Transferase</keyword>
<evidence type="ECO:0000256" key="2">
    <source>
        <dbReference type="ARBA" id="ARBA00004123"/>
    </source>
</evidence>
<evidence type="ECO:0000256" key="10">
    <source>
        <dbReference type="ARBA" id="ARBA00022771"/>
    </source>
</evidence>
<dbReference type="Ensembl" id="ENSCCRT00000040505.2">
    <property type="protein sequence ID" value="ENSCCRP00000037385.2"/>
    <property type="gene ID" value="ENSCCRG00000019888.2"/>
</dbReference>
<evidence type="ECO:0000313" key="20">
    <source>
        <dbReference type="Proteomes" id="UP001108240"/>
    </source>
</evidence>
<feature type="region of interest" description="Disordered" evidence="17">
    <location>
        <begin position="641"/>
        <end position="731"/>
    </location>
</feature>
<reference evidence="19" key="1">
    <citation type="submission" date="2025-08" db="UniProtKB">
        <authorList>
            <consortium name="Ensembl"/>
        </authorList>
    </citation>
    <scope>IDENTIFICATION</scope>
</reference>
<feature type="region of interest" description="Disordered" evidence="17">
    <location>
        <begin position="1"/>
        <end position="124"/>
    </location>
</feature>
<dbReference type="FunFam" id="3.30.40.10:FF:000112">
    <property type="entry name" value="RING finger protein 10"/>
    <property type="match status" value="1"/>
</dbReference>
<evidence type="ECO:0000256" key="5">
    <source>
        <dbReference type="ARBA" id="ARBA00008117"/>
    </source>
</evidence>
<feature type="region of interest" description="Disordered" evidence="17">
    <location>
        <begin position="385"/>
        <end position="425"/>
    </location>
</feature>